<evidence type="ECO:0000256" key="4">
    <source>
        <dbReference type="ARBA" id="ARBA00029502"/>
    </source>
</evidence>
<keyword evidence="2" id="KW-0811">Translocation</keyword>
<dbReference type="Pfam" id="PF04695">
    <property type="entry name" value="Pex14_N"/>
    <property type="match status" value="1"/>
</dbReference>
<feature type="compositionally biased region" description="Low complexity" evidence="8">
    <location>
        <begin position="121"/>
        <end position="141"/>
    </location>
</feature>
<evidence type="ECO:0000259" key="9">
    <source>
        <dbReference type="Pfam" id="PF04695"/>
    </source>
</evidence>
<gene>
    <name evidence="10" type="ORF">K452DRAFT_298575</name>
</gene>
<dbReference type="EMBL" id="ML995487">
    <property type="protein sequence ID" value="KAF2141170.1"/>
    <property type="molecule type" value="Genomic_DNA"/>
</dbReference>
<dbReference type="RefSeq" id="XP_033396883.1">
    <property type="nucleotide sequence ID" value="XM_033542133.1"/>
</dbReference>
<feature type="compositionally biased region" description="Basic and acidic residues" evidence="8">
    <location>
        <begin position="81"/>
        <end position="91"/>
    </location>
</feature>
<feature type="region of interest" description="Disordered" evidence="8">
    <location>
        <begin position="241"/>
        <end position="310"/>
    </location>
</feature>
<dbReference type="InterPro" id="IPR036388">
    <property type="entry name" value="WH-like_DNA-bd_sf"/>
</dbReference>
<keyword evidence="7" id="KW-0472">Membrane</keyword>
<reference evidence="10" key="1">
    <citation type="journal article" date="2020" name="Stud. Mycol.">
        <title>101 Dothideomycetes genomes: a test case for predicting lifestyles and emergence of pathogens.</title>
        <authorList>
            <person name="Haridas S."/>
            <person name="Albert R."/>
            <person name="Binder M."/>
            <person name="Bloem J."/>
            <person name="Labutti K."/>
            <person name="Salamov A."/>
            <person name="Andreopoulos B."/>
            <person name="Baker S."/>
            <person name="Barry K."/>
            <person name="Bills G."/>
            <person name="Bluhm B."/>
            <person name="Cannon C."/>
            <person name="Castanera R."/>
            <person name="Culley D."/>
            <person name="Daum C."/>
            <person name="Ezra D."/>
            <person name="Gonzalez J."/>
            <person name="Henrissat B."/>
            <person name="Kuo A."/>
            <person name="Liang C."/>
            <person name="Lipzen A."/>
            <person name="Lutzoni F."/>
            <person name="Magnuson J."/>
            <person name="Mondo S."/>
            <person name="Nolan M."/>
            <person name="Ohm R."/>
            <person name="Pangilinan J."/>
            <person name="Park H.-J."/>
            <person name="Ramirez L."/>
            <person name="Alfaro M."/>
            <person name="Sun H."/>
            <person name="Tritt A."/>
            <person name="Yoshinaga Y."/>
            <person name="Zwiers L.-H."/>
            <person name="Turgeon B."/>
            <person name="Goodwin S."/>
            <person name="Spatafora J."/>
            <person name="Crous P."/>
            <person name="Grigoriev I."/>
        </authorList>
    </citation>
    <scope>NUCLEOTIDE SEQUENCE</scope>
    <source>
        <strain evidence="10">CBS 121167</strain>
    </source>
</reference>
<feature type="compositionally biased region" description="Low complexity" evidence="8">
    <location>
        <begin position="31"/>
        <end position="55"/>
    </location>
</feature>
<feature type="domain" description="Peroxisome membrane anchor protein Pex14p N-terminal" evidence="9">
    <location>
        <begin position="66"/>
        <end position="110"/>
    </location>
</feature>
<comment type="function">
    <text evidence="7">Component of the PEX13-PEX14 docking complex, a translocon channel that specifically mediates the import of peroxisomal cargo proteins bound to PEX5 receptor. The PEX13-PEX14 docking complex forms a large import pore which can be opened to a diameter of about 9 nm. Mechanistically, PEX5 receptor along with cargo proteins associates with the PEX14 subunit of the PEX13-PEX14 docking complex in the cytosol, leading to the insertion of the receptor into the organelle membrane with the concomitant translocation of the cargo into the peroxisome matrix.</text>
</comment>
<dbReference type="GO" id="GO:0005102">
    <property type="term" value="F:signaling receptor binding"/>
    <property type="evidence" value="ECO:0007669"/>
    <property type="project" value="TreeGrafter"/>
</dbReference>
<dbReference type="PANTHER" id="PTHR23058">
    <property type="entry name" value="PEROXISOMAL MEMBRANE PROTEIN PEX14"/>
    <property type="match status" value="1"/>
</dbReference>
<proteinExistence type="inferred from homology"/>
<dbReference type="GO" id="GO:0005778">
    <property type="term" value="C:peroxisomal membrane"/>
    <property type="evidence" value="ECO:0007669"/>
    <property type="project" value="UniProtKB-SubCell"/>
</dbReference>
<feature type="region of interest" description="Disordered" evidence="8">
    <location>
        <begin position="1"/>
        <end position="64"/>
    </location>
</feature>
<feature type="region of interest" description="Disordered" evidence="8">
    <location>
        <begin position="76"/>
        <end position="155"/>
    </location>
</feature>
<evidence type="ECO:0000256" key="8">
    <source>
        <dbReference type="SAM" id="MobiDB-lite"/>
    </source>
</evidence>
<comment type="similarity">
    <text evidence="1 7">Belongs to the peroxin-14 family.</text>
</comment>
<feature type="compositionally biased region" description="Basic and acidic residues" evidence="8">
    <location>
        <begin position="98"/>
        <end position="108"/>
    </location>
</feature>
<evidence type="ECO:0000256" key="1">
    <source>
        <dbReference type="ARBA" id="ARBA00005443"/>
    </source>
</evidence>
<comment type="subcellular location">
    <subcellularLocation>
        <location evidence="6 7">Peroxisome membrane</location>
    </subcellularLocation>
</comment>
<evidence type="ECO:0000256" key="7">
    <source>
        <dbReference type="RuleBase" id="RU367032"/>
    </source>
</evidence>
<sequence length="420" mass="43810">MAAPKSTGIPAWQQQQQPQPKPPTEDDDSDSSTSTSTSSDANSSVDTPTTTSADNASDDDIDINSRASLRQQALRFLQDQSIRDASIERKRTFLRSKGLSDADIRDLLPEPGDENTPPATPSTTSTPSFTNTPSSTDTSTPAPMQSYKQQSPARDVPPIITYPEFLTQPTAPPPLITPTRVAHALTAAAGLAATLYGMSSLLVQPMAAALSAARHDQYAHANSRLEELNNKLAGLVSAVPAAARPGTKHSNTSSNKDTDSDDASSTVSDPTELYSRDRGTQTSPPPSPPLPPTISPTPVPGGTPADPTMTHSSLLSALSRRVADTAALAAASTDRAAKPLEPVRDLTSYLHELQAAGLAWGSDFYSVRYAAVRGAGGGEDDAVEAVRKDIRGVKGVLLAARNFPSAPAAAAAAAAGRGER</sequence>
<dbReference type="AlphaFoldDB" id="A0A6A6BAQ1"/>
<dbReference type="OrthoDB" id="441517at2759"/>
<evidence type="ECO:0000256" key="2">
    <source>
        <dbReference type="ARBA" id="ARBA00023010"/>
    </source>
</evidence>
<evidence type="ECO:0000313" key="11">
    <source>
        <dbReference type="Proteomes" id="UP000799438"/>
    </source>
</evidence>
<accession>A0A6A6BAQ1</accession>
<dbReference type="InterPro" id="IPR006785">
    <property type="entry name" value="Pex14_N"/>
</dbReference>
<evidence type="ECO:0000256" key="6">
    <source>
        <dbReference type="ARBA" id="ARBA00046271"/>
    </source>
</evidence>
<dbReference type="InterPro" id="IPR025655">
    <property type="entry name" value="PEX14"/>
</dbReference>
<evidence type="ECO:0000256" key="5">
    <source>
        <dbReference type="ARBA" id="ARBA00029691"/>
    </source>
</evidence>
<keyword evidence="7" id="KW-0653">Protein transport</keyword>
<organism evidence="10 11">
    <name type="scientific">Aplosporella prunicola CBS 121167</name>
    <dbReference type="NCBI Taxonomy" id="1176127"/>
    <lineage>
        <taxon>Eukaryota</taxon>
        <taxon>Fungi</taxon>
        <taxon>Dikarya</taxon>
        <taxon>Ascomycota</taxon>
        <taxon>Pezizomycotina</taxon>
        <taxon>Dothideomycetes</taxon>
        <taxon>Dothideomycetes incertae sedis</taxon>
        <taxon>Botryosphaeriales</taxon>
        <taxon>Aplosporellaceae</taxon>
        <taxon>Aplosporella</taxon>
    </lineage>
</organism>
<dbReference type="GO" id="GO:1990429">
    <property type="term" value="C:peroxisomal importomer complex"/>
    <property type="evidence" value="ECO:0007669"/>
    <property type="project" value="TreeGrafter"/>
</dbReference>
<dbReference type="GO" id="GO:0016560">
    <property type="term" value="P:protein import into peroxisome matrix, docking"/>
    <property type="evidence" value="ECO:0007669"/>
    <property type="project" value="UniProtKB-UniRule"/>
</dbReference>
<evidence type="ECO:0000256" key="3">
    <source>
        <dbReference type="ARBA" id="ARBA00023140"/>
    </source>
</evidence>
<dbReference type="Proteomes" id="UP000799438">
    <property type="component" value="Unassembled WGS sequence"/>
</dbReference>
<keyword evidence="7" id="KW-0813">Transport</keyword>
<dbReference type="Gene3D" id="1.10.10.10">
    <property type="entry name" value="Winged helix-like DNA-binding domain superfamily/Winged helix DNA-binding domain"/>
    <property type="match status" value="1"/>
</dbReference>
<feature type="compositionally biased region" description="Pro residues" evidence="8">
    <location>
        <begin position="283"/>
        <end position="301"/>
    </location>
</feature>
<evidence type="ECO:0000313" key="10">
    <source>
        <dbReference type="EMBL" id="KAF2141170.1"/>
    </source>
</evidence>
<feature type="compositionally biased region" description="Polar residues" evidence="8">
    <location>
        <begin position="142"/>
        <end position="152"/>
    </location>
</feature>
<name>A0A6A6BAQ1_9PEZI</name>
<dbReference type="PANTHER" id="PTHR23058:SF5">
    <property type="entry name" value="PEROXISOMAL MEMBRANE PROTEIN PEX14"/>
    <property type="match status" value="1"/>
</dbReference>
<dbReference type="GeneID" id="54299630"/>
<keyword evidence="3 7" id="KW-0576">Peroxisome</keyword>
<protein>
    <recommendedName>
        <fullName evidence="4 7">Peroxisomal membrane protein PEX14</fullName>
    </recommendedName>
    <alternativeName>
        <fullName evidence="5 7">Peroxin-14</fullName>
    </alternativeName>
</protein>
<keyword evidence="11" id="KW-1185">Reference proteome</keyword>